<feature type="transmembrane region" description="Helical" evidence="1">
    <location>
        <begin position="88"/>
        <end position="110"/>
    </location>
</feature>
<evidence type="ECO:0000313" key="3">
    <source>
        <dbReference type="EMBL" id="MDR6291679.1"/>
    </source>
</evidence>
<reference evidence="3 4" key="1">
    <citation type="submission" date="2023-07" db="EMBL/GenBank/DDBJ databases">
        <title>Sorghum-associated microbial communities from plants grown in Nebraska, USA.</title>
        <authorList>
            <person name="Schachtman D."/>
        </authorList>
    </citation>
    <scope>NUCLEOTIDE SEQUENCE [LARGE SCALE GENOMIC DNA]</scope>
    <source>
        <strain evidence="3 4">584</strain>
    </source>
</reference>
<dbReference type="EC" id="1.14.19.-" evidence="3"/>
<feature type="transmembrane region" description="Helical" evidence="1">
    <location>
        <begin position="161"/>
        <end position="180"/>
    </location>
</feature>
<protein>
    <submittedName>
        <fullName evidence="3">Omega-6 fatty acid desaturase (Delta-12 desaturase)</fullName>
        <ecNumber evidence="3">1.14.19.-</ecNumber>
    </submittedName>
</protein>
<evidence type="ECO:0000256" key="1">
    <source>
        <dbReference type="SAM" id="Phobius"/>
    </source>
</evidence>
<keyword evidence="3" id="KW-0560">Oxidoreductase</keyword>
<dbReference type="Proteomes" id="UP001262410">
    <property type="component" value="Unassembled WGS sequence"/>
</dbReference>
<feature type="transmembrane region" description="Helical" evidence="1">
    <location>
        <begin position="192"/>
        <end position="213"/>
    </location>
</feature>
<proteinExistence type="predicted"/>
<feature type="transmembrane region" description="Helical" evidence="1">
    <location>
        <begin position="30"/>
        <end position="50"/>
    </location>
</feature>
<dbReference type="InterPro" id="IPR005804">
    <property type="entry name" value="FA_desaturase_dom"/>
</dbReference>
<dbReference type="InterPro" id="IPR012171">
    <property type="entry name" value="Fatty_acid_desaturase"/>
</dbReference>
<dbReference type="PANTHER" id="PTHR19353:SF73">
    <property type="entry name" value="FATTY ACID DESATURASE"/>
    <property type="match status" value="1"/>
</dbReference>
<keyword evidence="1" id="KW-1133">Transmembrane helix</keyword>
<name>A0ABU1JVU0_9PROT</name>
<dbReference type="GO" id="GO:0016491">
    <property type="term" value="F:oxidoreductase activity"/>
    <property type="evidence" value="ECO:0007669"/>
    <property type="project" value="UniProtKB-KW"/>
</dbReference>
<evidence type="ECO:0000313" key="4">
    <source>
        <dbReference type="Proteomes" id="UP001262410"/>
    </source>
</evidence>
<keyword evidence="1" id="KW-0472">Membrane</keyword>
<feature type="transmembrane region" description="Helical" evidence="1">
    <location>
        <begin position="219"/>
        <end position="237"/>
    </location>
</feature>
<evidence type="ECO:0000259" key="2">
    <source>
        <dbReference type="Pfam" id="PF00487"/>
    </source>
</evidence>
<sequence>MAKSESAARERVAIRAAVSAHRVPSLGRSLWQVANSFLPFLGVCAVMYWTYGAVPYWATLLAALLAGGLVVRIFIIQHDCGHGSFFRARWANTLMGSVCSLVTFTPYAAWRRQHAGHHAHWNNLDHRASGADIYSSCLTLAEYRALSPWRQRAYRAARHPLVSQLLLPPLVFLLLYRVPFDTPASWHGERRAVYLTNLGLGAVFLLLGLTLGFGATAMVQLPIIMTAAIVGVWLFSVQHRFEDTLWARRDDWDFVSASIEGSSFLKLPRVLQWFTGNIGFHHIHHLDPRIPNYRLEACHNANPILQRAPVLTLRTSLGAGSHALWDEEQGRMVRFPD</sequence>
<dbReference type="Pfam" id="PF00487">
    <property type="entry name" value="FA_desaturase"/>
    <property type="match status" value="1"/>
</dbReference>
<keyword evidence="1" id="KW-0812">Transmembrane</keyword>
<gene>
    <name evidence="3" type="ORF">E9232_004213</name>
</gene>
<accession>A0ABU1JVU0</accession>
<dbReference type="EMBL" id="JAVDPW010000007">
    <property type="protein sequence ID" value="MDR6291679.1"/>
    <property type="molecule type" value="Genomic_DNA"/>
</dbReference>
<feature type="transmembrane region" description="Helical" evidence="1">
    <location>
        <begin position="56"/>
        <end position="76"/>
    </location>
</feature>
<dbReference type="PANTHER" id="PTHR19353">
    <property type="entry name" value="FATTY ACID DESATURASE 2"/>
    <property type="match status" value="1"/>
</dbReference>
<feature type="domain" description="Fatty acid desaturase" evidence="2">
    <location>
        <begin position="57"/>
        <end position="301"/>
    </location>
</feature>
<dbReference type="RefSeq" id="WP_309797104.1">
    <property type="nucleotide sequence ID" value="NZ_JAVDPW010000007.1"/>
</dbReference>
<comment type="caution">
    <text evidence="3">The sequence shown here is derived from an EMBL/GenBank/DDBJ whole genome shotgun (WGS) entry which is preliminary data.</text>
</comment>
<organism evidence="3 4">
    <name type="scientific">Inquilinus ginsengisoli</name>
    <dbReference type="NCBI Taxonomy" id="363840"/>
    <lineage>
        <taxon>Bacteria</taxon>
        <taxon>Pseudomonadati</taxon>
        <taxon>Pseudomonadota</taxon>
        <taxon>Alphaproteobacteria</taxon>
        <taxon>Rhodospirillales</taxon>
        <taxon>Rhodospirillaceae</taxon>
        <taxon>Inquilinus</taxon>
    </lineage>
</organism>
<keyword evidence="4" id="KW-1185">Reference proteome</keyword>